<evidence type="ECO:0000256" key="13">
    <source>
        <dbReference type="ARBA" id="ARBA00048798"/>
    </source>
</evidence>
<keyword evidence="9 17" id="KW-0808">Transferase</keyword>
<dbReference type="InterPro" id="IPR001544">
    <property type="entry name" value="Aminotrans_IV"/>
</dbReference>
<dbReference type="InterPro" id="IPR043131">
    <property type="entry name" value="BCAT-like_N"/>
</dbReference>
<evidence type="ECO:0000256" key="8">
    <source>
        <dbReference type="ARBA" id="ARBA00022605"/>
    </source>
</evidence>
<sequence length="301" mass="33454">MGEQWIYLNGEFVKKEDAKISVYDHGFLYGDGVFEGIRVYHGNVYKLEEHLERLFNSAKSIMLNIPYTMDELTDIIVQTLKKNALRDAYIRLVVSRGVGNLGLDPTTCAKPQLIVIAEELAIYPKELYERGLEIVTVATRRNRPDVLSPKVKSLNYLNNILVKIEASLAGVSEALMLNNEGYVAEGSADNVFILRKGVLLTPPGYIGALEGITRNAIVDLALDMGYEVKEEPFTRHDVYTADEVFLTGTAAEVIAVVKVDGREIGEGKPGPETQRLLKAFRQKVVEDGVKVYSKESEVEVG</sequence>
<dbReference type="PANTHER" id="PTHR42743">
    <property type="entry name" value="AMINO-ACID AMINOTRANSFERASE"/>
    <property type="match status" value="1"/>
</dbReference>
<dbReference type="EC" id="2.6.1.42" evidence="17"/>
<evidence type="ECO:0000256" key="4">
    <source>
        <dbReference type="ARBA" id="ARBA00004931"/>
    </source>
</evidence>
<comment type="catalytic activity">
    <reaction evidence="12 17">
        <text>L-valine + 2-oxoglutarate = 3-methyl-2-oxobutanoate + L-glutamate</text>
        <dbReference type="Rhea" id="RHEA:24813"/>
        <dbReference type="ChEBI" id="CHEBI:11851"/>
        <dbReference type="ChEBI" id="CHEBI:16810"/>
        <dbReference type="ChEBI" id="CHEBI:29985"/>
        <dbReference type="ChEBI" id="CHEBI:57762"/>
        <dbReference type="EC" id="2.6.1.42"/>
    </reaction>
</comment>
<dbReference type="Pfam" id="PF01063">
    <property type="entry name" value="Aminotran_4"/>
    <property type="match status" value="1"/>
</dbReference>
<evidence type="ECO:0000256" key="15">
    <source>
        <dbReference type="RuleBase" id="RU004106"/>
    </source>
</evidence>
<dbReference type="RefSeq" id="WP_385939909.1">
    <property type="nucleotide sequence ID" value="NZ_JBHSOZ010000003.1"/>
</dbReference>
<evidence type="ECO:0000256" key="17">
    <source>
        <dbReference type="RuleBase" id="RU364094"/>
    </source>
</evidence>
<organism evidence="18 19">
    <name type="scientific">Thalassorhabdus alkalitolerans</name>
    <dbReference type="NCBI Taxonomy" id="2282697"/>
    <lineage>
        <taxon>Bacteria</taxon>
        <taxon>Bacillati</taxon>
        <taxon>Bacillota</taxon>
        <taxon>Bacilli</taxon>
        <taxon>Bacillales</taxon>
        <taxon>Bacillaceae</taxon>
        <taxon>Thalassorhabdus</taxon>
    </lineage>
</organism>
<proteinExistence type="inferred from homology"/>
<keyword evidence="8 17" id="KW-0028">Amino-acid biosynthesis</keyword>
<dbReference type="SUPFAM" id="SSF56752">
    <property type="entry name" value="D-aminoacid aminotransferase-like PLP-dependent enzymes"/>
    <property type="match status" value="1"/>
</dbReference>
<dbReference type="NCBIfam" id="NF006185">
    <property type="entry name" value="PRK08320.1"/>
    <property type="match status" value="1"/>
</dbReference>
<comment type="cofactor">
    <cofactor evidence="1 16">
        <name>pyridoxal 5'-phosphate</name>
        <dbReference type="ChEBI" id="CHEBI:597326"/>
    </cofactor>
</comment>
<dbReference type="InterPro" id="IPR043132">
    <property type="entry name" value="BCAT-like_C"/>
</dbReference>
<evidence type="ECO:0000256" key="14">
    <source>
        <dbReference type="ARBA" id="ARBA00049229"/>
    </source>
</evidence>
<gene>
    <name evidence="17 18" type="primary">ilvE</name>
    <name evidence="18" type="ORF">ACFPU1_07865</name>
</gene>
<protein>
    <recommendedName>
        <fullName evidence="17">Branched-chain-amino-acid aminotransferase</fullName>
        <shortName evidence="17">BCAT</shortName>
        <ecNumber evidence="17">2.6.1.42</ecNumber>
    </recommendedName>
</protein>
<evidence type="ECO:0000313" key="19">
    <source>
        <dbReference type="Proteomes" id="UP001596142"/>
    </source>
</evidence>
<evidence type="ECO:0000313" key="18">
    <source>
        <dbReference type="EMBL" id="MFC5712695.1"/>
    </source>
</evidence>
<evidence type="ECO:0000256" key="1">
    <source>
        <dbReference type="ARBA" id="ARBA00001933"/>
    </source>
</evidence>
<evidence type="ECO:0000256" key="16">
    <source>
        <dbReference type="RuleBase" id="RU004516"/>
    </source>
</evidence>
<comment type="catalytic activity">
    <reaction evidence="14 17">
        <text>L-leucine + 2-oxoglutarate = 4-methyl-2-oxopentanoate + L-glutamate</text>
        <dbReference type="Rhea" id="RHEA:18321"/>
        <dbReference type="ChEBI" id="CHEBI:16810"/>
        <dbReference type="ChEBI" id="CHEBI:17865"/>
        <dbReference type="ChEBI" id="CHEBI:29985"/>
        <dbReference type="ChEBI" id="CHEBI:57427"/>
        <dbReference type="EC" id="2.6.1.42"/>
    </reaction>
</comment>
<dbReference type="GO" id="GO:0004084">
    <property type="term" value="F:branched-chain-amino-acid transaminase activity"/>
    <property type="evidence" value="ECO:0007669"/>
    <property type="project" value="UniProtKB-EC"/>
</dbReference>
<dbReference type="Gene3D" id="3.20.10.10">
    <property type="entry name" value="D-amino Acid Aminotransferase, subunit A, domain 2"/>
    <property type="match status" value="1"/>
</dbReference>
<keyword evidence="19" id="KW-1185">Reference proteome</keyword>
<evidence type="ECO:0000256" key="6">
    <source>
        <dbReference type="ARBA" id="ARBA00009320"/>
    </source>
</evidence>
<comment type="similarity">
    <text evidence="6 15">Belongs to the class-IV pyridoxal-phosphate-dependent aminotransferase family.</text>
</comment>
<reference evidence="19" key="1">
    <citation type="journal article" date="2019" name="Int. J. Syst. Evol. Microbiol.">
        <title>The Global Catalogue of Microorganisms (GCM) 10K type strain sequencing project: providing services to taxonomists for standard genome sequencing and annotation.</title>
        <authorList>
            <consortium name="The Broad Institute Genomics Platform"/>
            <consortium name="The Broad Institute Genome Sequencing Center for Infectious Disease"/>
            <person name="Wu L."/>
            <person name="Ma J."/>
        </authorList>
    </citation>
    <scope>NUCLEOTIDE SEQUENCE [LARGE SCALE GENOMIC DNA]</scope>
    <source>
        <strain evidence="19">CECT 7184</strain>
    </source>
</reference>
<dbReference type="Gene3D" id="3.30.470.10">
    <property type="match status" value="1"/>
</dbReference>
<dbReference type="NCBIfam" id="TIGR01122">
    <property type="entry name" value="ilvE_I"/>
    <property type="match status" value="1"/>
</dbReference>
<dbReference type="InterPro" id="IPR050571">
    <property type="entry name" value="Class-IV_PLP-Dep_Aminotrnsfr"/>
</dbReference>
<dbReference type="InterPro" id="IPR036038">
    <property type="entry name" value="Aminotransferase-like"/>
</dbReference>
<dbReference type="NCBIfam" id="NF005146">
    <property type="entry name" value="PRK06606.1"/>
    <property type="match status" value="1"/>
</dbReference>
<dbReference type="InterPro" id="IPR018300">
    <property type="entry name" value="Aminotrans_IV_CS"/>
</dbReference>
<evidence type="ECO:0000256" key="5">
    <source>
        <dbReference type="ARBA" id="ARBA00005072"/>
    </source>
</evidence>
<comment type="pathway">
    <text evidence="4 17">Amino-acid biosynthesis; L-valine biosynthesis; L-valine from pyruvate: step 4/4.</text>
</comment>
<evidence type="ECO:0000256" key="7">
    <source>
        <dbReference type="ARBA" id="ARBA00022576"/>
    </source>
</evidence>
<evidence type="ECO:0000256" key="9">
    <source>
        <dbReference type="ARBA" id="ARBA00022679"/>
    </source>
</evidence>
<dbReference type="Proteomes" id="UP001596142">
    <property type="component" value="Unassembled WGS sequence"/>
</dbReference>
<evidence type="ECO:0000256" key="10">
    <source>
        <dbReference type="ARBA" id="ARBA00022898"/>
    </source>
</evidence>
<dbReference type="CDD" id="cd01558">
    <property type="entry name" value="D-AAT_like"/>
    <property type="match status" value="1"/>
</dbReference>
<evidence type="ECO:0000256" key="2">
    <source>
        <dbReference type="ARBA" id="ARBA00003109"/>
    </source>
</evidence>
<dbReference type="InterPro" id="IPR005785">
    <property type="entry name" value="B_amino_transI"/>
</dbReference>
<keyword evidence="7 17" id="KW-0032">Aminotransferase</keyword>
<dbReference type="EMBL" id="JBHSOZ010000003">
    <property type="protein sequence ID" value="MFC5712695.1"/>
    <property type="molecule type" value="Genomic_DNA"/>
</dbReference>
<accession>A0ABW0YJT2</accession>
<comment type="pathway">
    <text evidence="3 17">Amino-acid biosynthesis; L-isoleucine biosynthesis; L-isoleucine from 2-oxobutanoate: step 4/4.</text>
</comment>
<comment type="caution">
    <text evidence="18">The sequence shown here is derived from an EMBL/GenBank/DDBJ whole genome shotgun (WGS) entry which is preliminary data.</text>
</comment>
<name>A0ABW0YJT2_9BACI</name>
<dbReference type="PANTHER" id="PTHR42743:SF11">
    <property type="entry name" value="AMINODEOXYCHORISMATE LYASE"/>
    <property type="match status" value="1"/>
</dbReference>
<comment type="catalytic activity">
    <reaction evidence="13 17">
        <text>L-isoleucine + 2-oxoglutarate = (S)-3-methyl-2-oxopentanoate + L-glutamate</text>
        <dbReference type="Rhea" id="RHEA:24801"/>
        <dbReference type="ChEBI" id="CHEBI:16810"/>
        <dbReference type="ChEBI" id="CHEBI:29985"/>
        <dbReference type="ChEBI" id="CHEBI:35146"/>
        <dbReference type="ChEBI" id="CHEBI:58045"/>
        <dbReference type="EC" id="2.6.1.42"/>
    </reaction>
</comment>
<evidence type="ECO:0000256" key="12">
    <source>
        <dbReference type="ARBA" id="ARBA00048212"/>
    </source>
</evidence>
<evidence type="ECO:0000256" key="11">
    <source>
        <dbReference type="ARBA" id="ARBA00023304"/>
    </source>
</evidence>
<evidence type="ECO:0000256" key="3">
    <source>
        <dbReference type="ARBA" id="ARBA00004824"/>
    </source>
</evidence>
<keyword evidence="10 16" id="KW-0663">Pyridoxal phosphate</keyword>
<dbReference type="PROSITE" id="PS00770">
    <property type="entry name" value="AA_TRANSFER_CLASS_4"/>
    <property type="match status" value="1"/>
</dbReference>
<comment type="pathway">
    <text evidence="5 17">Amino-acid biosynthesis; L-leucine biosynthesis; L-leucine from 3-methyl-2-oxobutanoate: step 4/4.</text>
</comment>
<comment type="function">
    <text evidence="2 17">Acts on leucine, isoleucine and valine.</text>
</comment>
<keyword evidence="11 17" id="KW-0100">Branched-chain amino acid biosynthesis</keyword>